<feature type="signal peptide" evidence="1">
    <location>
        <begin position="1"/>
        <end position="18"/>
    </location>
</feature>
<evidence type="ECO:0000256" key="1">
    <source>
        <dbReference type="SAM" id="SignalP"/>
    </source>
</evidence>
<reference evidence="2 3" key="1">
    <citation type="submission" date="2020-08" db="EMBL/GenBank/DDBJ databases">
        <title>Genomic Encyclopedia of Type Strains, Phase IV (KMG-V): Genome sequencing to study the core and pangenomes of soil and plant-associated prokaryotes.</title>
        <authorList>
            <person name="Whitman W."/>
        </authorList>
    </citation>
    <scope>NUCLEOTIDE SEQUENCE [LARGE SCALE GENOMIC DNA]</scope>
    <source>
        <strain evidence="2 3">M8UP14</strain>
    </source>
</reference>
<dbReference type="Proteomes" id="UP000540989">
    <property type="component" value="Unassembled WGS sequence"/>
</dbReference>
<organism evidence="2 3">
    <name type="scientific">Granulicella aggregans</name>
    <dbReference type="NCBI Taxonomy" id="474949"/>
    <lineage>
        <taxon>Bacteria</taxon>
        <taxon>Pseudomonadati</taxon>
        <taxon>Acidobacteriota</taxon>
        <taxon>Terriglobia</taxon>
        <taxon>Terriglobales</taxon>
        <taxon>Acidobacteriaceae</taxon>
        <taxon>Granulicella</taxon>
    </lineage>
</organism>
<protein>
    <recommendedName>
        <fullName evidence="4">ATP10 protein</fullName>
    </recommendedName>
</protein>
<accession>A0A7W8E665</accession>
<proteinExistence type="predicted"/>
<dbReference type="RefSeq" id="WP_221313106.1">
    <property type="nucleotide sequence ID" value="NZ_JACHIP010000012.1"/>
</dbReference>
<comment type="caution">
    <text evidence="2">The sequence shown here is derived from an EMBL/GenBank/DDBJ whole genome shotgun (WGS) entry which is preliminary data.</text>
</comment>
<feature type="chain" id="PRO_5030667973" description="ATP10 protein" evidence="1">
    <location>
        <begin position="19"/>
        <end position="175"/>
    </location>
</feature>
<gene>
    <name evidence="2" type="ORF">HDF16_005098</name>
</gene>
<evidence type="ECO:0000313" key="3">
    <source>
        <dbReference type="Proteomes" id="UP000540989"/>
    </source>
</evidence>
<dbReference type="AlphaFoldDB" id="A0A7W8E665"/>
<keyword evidence="3" id="KW-1185">Reference proteome</keyword>
<name>A0A7W8E665_9BACT</name>
<sequence length="175" mass="18915">MRFAAVMVLCLSCIMLQAQTLPQVHGTAVSGHAHVLPDELKGKVAVLIVGFTRGSSEPAGAWANRFKTDFSHNGELVVLRLPFLEDVPKLFRGLAKSGVEKSAGQDRDEVIPIFESEAIFKQLVHYSTPDDAYILILDRAGGIQGLFSGDMATRYAGAKEQIGRLLLKPSVAPTP</sequence>
<evidence type="ECO:0000313" key="2">
    <source>
        <dbReference type="EMBL" id="MBB5060362.1"/>
    </source>
</evidence>
<evidence type="ECO:0008006" key="4">
    <source>
        <dbReference type="Google" id="ProtNLM"/>
    </source>
</evidence>
<keyword evidence="1" id="KW-0732">Signal</keyword>
<dbReference type="EMBL" id="JACHIP010000012">
    <property type="protein sequence ID" value="MBB5060362.1"/>
    <property type="molecule type" value="Genomic_DNA"/>
</dbReference>